<proteinExistence type="predicted"/>
<dbReference type="OMA" id="WYIDAYK"/>
<dbReference type="InterPro" id="IPR008949">
    <property type="entry name" value="Isoprenoid_synthase_dom_sf"/>
</dbReference>
<dbReference type="InterPro" id="IPR001906">
    <property type="entry name" value="Terpene_synth_N"/>
</dbReference>
<dbReference type="AlphaFoldDB" id="A0A0D3AVH0"/>
<evidence type="ECO:0000313" key="3">
    <source>
        <dbReference type="Proteomes" id="UP000032141"/>
    </source>
</evidence>
<dbReference type="SUPFAM" id="SSF48239">
    <property type="entry name" value="Terpenoid cyclases/Protein prenyltransferases"/>
    <property type="match status" value="1"/>
</dbReference>
<name>A0A0D3AVH0_BRAOL</name>
<dbReference type="Pfam" id="PF01397">
    <property type="entry name" value="Terpene_synth"/>
    <property type="match status" value="1"/>
</dbReference>
<dbReference type="PANTHER" id="PTHR31225">
    <property type="entry name" value="OS04G0344100 PROTEIN-RELATED"/>
    <property type="match status" value="1"/>
</dbReference>
<sequence length="160" mass="19433">MLDVDTKSSSRLEQLELIDDLENLRVSYHFEVEINNILNDFYHKIVWKCEYEEGLHATTLGFQLLRQHGFNVSEEKFVDGGETCNAEVRENEIHALEMPYHWRMRRLEARWYIDAYKKKHDKNIDLFEFPKIDFNFLQSYHQEELKHVSRWDVNRLDELP</sequence>
<keyword evidence="3" id="KW-1185">Reference proteome</keyword>
<dbReference type="PANTHER" id="PTHR31225:SF244">
    <property type="entry name" value="1,8-CINEOLE SYNTHASE 1, CHLOROPLASTIC-RELATED"/>
    <property type="match status" value="1"/>
</dbReference>
<dbReference type="HOGENOM" id="CLU_003125_0_1_1"/>
<accession>A0A0D3AVH0</accession>
<dbReference type="GO" id="GO:0016114">
    <property type="term" value="P:terpenoid biosynthetic process"/>
    <property type="evidence" value="ECO:0007669"/>
    <property type="project" value="InterPro"/>
</dbReference>
<dbReference type="InterPro" id="IPR050148">
    <property type="entry name" value="Terpene_synthase-like"/>
</dbReference>
<reference evidence="2" key="2">
    <citation type="submission" date="2015-03" db="UniProtKB">
        <authorList>
            <consortium name="EnsemblPlants"/>
        </authorList>
    </citation>
    <scope>IDENTIFICATION</scope>
</reference>
<dbReference type="Gene3D" id="1.10.600.10">
    <property type="entry name" value="Farnesyl Diphosphate Synthase"/>
    <property type="match status" value="1"/>
</dbReference>
<dbReference type="InterPro" id="IPR008930">
    <property type="entry name" value="Terpenoid_cyclase/PrenylTrfase"/>
</dbReference>
<dbReference type="Proteomes" id="UP000032141">
    <property type="component" value="Chromosome C2"/>
</dbReference>
<evidence type="ECO:0000313" key="2">
    <source>
        <dbReference type="EnsemblPlants" id="Bo2g136190.1"/>
    </source>
</evidence>
<dbReference type="SUPFAM" id="SSF48576">
    <property type="entry name" value="Terpenoid synthases"/>
    <property type="match status" value="1"/>
</dbReference>
<evidence type="ECO:0000259" key="1">
    <source>
        <dbReference type="Pfam" id="PF01397"/>
    </source>
</evidence>
<dbReference type="InterPro" id="IPR036965">
    <property type="entry name" value="Terpene_synth_N_sf"/>
</dbReference>
<feature type="domain" description="Terpene synthase N-terminal" evidence="1">
    <location>
        <begin position="7"/>
        <end position="77"/>
    </location>
</feature>
<dbReference type="STRING" id="109376.A0A0D3AVH0"/>
<dbReference type="EnsemblPlants" id="Bo2g136190.1">
    <property type="protein sequence ID" value="Bo2g136190.1"/>
    <property type="gene ID" value="Bo2g136190"/>
</dbReference>
<dbReference type="GO" id="GO:0010333">
    <property type="term" value="F:terpene synthase activity"/>
    <property type="evidence" value="ECO:0007669"/>
    <property type="project" value="InterPro"/>
</dbReference>
<dbReference type="Gene3D" id="1.50.10.130">
    <property type="entry name" value="Terpene synthase, N-terminal domain"/>
    <property type="match status" value="2"/>
</dbReference>
<reference evidence="2 3" key="1">
    <citation type="journal article" date="2014" name="Genome Biol.">
        <title>Transcriptome and methylome profiling reveals relics of genome dominance in the mesopolyploid Brassica oleracea.</title>
        <authorList>
            <person name="Parkin I.A."/>
            <person name="Koh C."/>
            <person name="Tang H."/>
            <person name="Robinson S.J."/>
            <person name="Kagale S."/>
            <person name="Clarke W.E."/>
            <person name="Town C.D."/>
            <person name="Nixon J."/>
            <person name="Krishnakumar V."/>
            <person name="Bidwell S.L."/>
            <person name="Denoeud F."/>
            <person name="Belcram H."/>
            <person name="Links M.G."/>
            <person name="Just J."/>
            <person name="Clarke C."/>
            <person name="Bender T."/>
            <person name="Huebert T."/>
            <person name="Mason A.S."/>
            <person name="Pires J.C."/>
            <person name="Barker G."/>
            <person name="Moore J."/>
            <person name="Walley P.G."/>
            <person name="Manoli S."/>
            <person name="Batley J."/>
            <person name="Edwards D."/>
            <person name="Nelson M.N."/>
            <person name="Wang X."/>
            <person name="Paterson A.H."/>
            <person name="King G."/>
            <person name="Bancroft I."/>
            <person name="Chalhoub B."/>
            <person name="Sharpe A.G."/>
        </authorList>
    </citation>
    <scope>NUCLEOTIDE SEQUENCE</scope>
    <source>
        <strain evidence="2 3">cv. TO1000</strain>
    </source>
</reference>
<protein>
    <recommendedName>
        <fullName evidence="1">Terpene synthase N-terminal domain-containing protein</fullName>
    </recommendedName>
</protein>
<dbReference type="Gramene" id="Bo2g136190.1">
    <property type="protein sequence ID" value="Bo2g136190.1"/>
    <property type="gene ID" value="Bo2g136190"/>
</dbReference>
<organism evidence="2 3">
    <name type="scientific">Brassica oleracea var. oleracea</name>
    <dbReference type="NCBI Taxonomy" id="109376"/>
    <lineage>
        <taxon>Eukaryota</taxon>
        <taxon>Viridiplantae</taxon>
        <taxon>Streptophyta</taxon>
        <taxon>Embryophyta</taxon>
        <taxon>Tracheophyta</taxon>
        <taxon>Spermatophyta</taxon>
        <taxon>Magnoliopsida</taxon>
        <taxon>eudicotyledons</taxon>
        <taxon>Gunneridae</taxon>
        <taxon>Pentapetalae</taxon>
        <taxon>rosids</taxon>
        <taxon>malvids</taxon>
        <taxon>Brassicales</taxon>
        <taxon>Brassicaceae</taxon>
        <taxon>Brassiceae</taxon>
        <taxon>Brassica</taxon>
    </lineage>
</organism>